<reference evidence="9" key="1">
    <citation type="journal article" date="2019" name="Int. J. Syst. Evol. Microbiol.">
        <title>The Global Catalogue of Microorganisms (GCM) 10K type strain sequencing project: providing services to taxonomists for standard genome sequencing and annotation.</title>
        <authorList>
            <consortium name="The Broad Institute Genomics Platform"/>
            <consortium name="The Broad Institute Genome Sequencing Center for Infectious Disease"/>
            <person name="Wu L."/>
            <person name="Ma J."/>
        </authorList>
    </citation>
    <scope>NUCLEOTIDE SEQUENCE [LARGE SCALE GENOMIC DNA]</scope>
    <source>
        <strain evidence="9">CGMCC 1.12931</strain>
    </source>
</reference>
<keyword evidence="3 5" id="KW-1133">Transmembrane helix</keyword>
<feature type="domain" description="ABC transmembrane type-1" evidence="7">
    <location>
        <begin position="29"/>
        <end position="309"/>
    </location>
</feature>
<protein>
    <submittedName>
        <fullName evidence="8">ABC transporter ATP-binding protein</fullName>
    </submittedName>
</protein>
<evidence type="ECO:0000313" key="8">
    <source>
        <dbReference type="EMBL" id="GGE25226.1"/>
    </source>
</evidence>
<dbReference type="PROSITE" id="PS50893">
    <property type="entry name" value="ABC_TRANSPORTER_2"/>
    <property type="match status" value="1"/>
</dbReference>
<keyword evidence="9" id="KW-1185">Reference proteome</keyword>
<evidence type="ECO:0000256" key="2">
    <source>
        <dbReference type="ARBA" id="ARBA00022692"/>
    </source>
</evidence>
<dbReference type="InterPro" id="IPR011527">
    <property type="entry name" value="ABC1_TM_dom"/>
</dbReference>
<dbReference type="InterPro" id="IPR027417">
    <property type="entry name" value="P-loop_NTPase"/>
</dbReference>
<dbReference type="InterPro" id="IPR039421">
    <property type="entry name" value="Type_1_exporter"/>
</dbReference>
<dbReference type="Pfam" id="PF00005">
    <property type="entry name" value="ABC_tran"/>
    <property type="match status" value="1"/>
</dbReference>
<keyword evidence="4 5" id="KW-0472">Membrane</keyword>
<evidence type="ECO:0000313" key="9">
    <source>
        <dbReference type="Proteomes" id="UP000599179"/>
    </source>
</evidence>
<dbReference type="SUPFAM" id="SSF90123">
    <property type="entry name" value="ABC transporter transmembrane region"/>
    <property type="match status" value="1"/>
</dbReference>
<feature type="domain" description="ABC transporter" evidence="6">
    <location>
        <begin position="342"/>
        <end position="558"/>
    </location>
</feature>
<accession>A0ABQ1SDT2</accession>
<evidence type="ECO:0000259" key="6">
    <source>
        <dbReference type="PROSITE" id="PS50893"/>
    </source>
</evidence>
<dbReference type="PANTHER" id="PTHR43394:SF4">
    <property type="entry name" value="TOXIN SECRETION ABC TRANSPORTER ATP-BINDING PROTEIN"/>
    <property type="match status" value="1"/>
</dbReference>
<name>A0ABQ1SDT2_9FLAO</name>
<comment type="subcellular location">
    <subcellularLocation>
        <location evidence="1">Cell membrane</location>
        <topology evidence="1">Multi-pass membrane protein</topology>
    </subcellularLocation>
</comment>
<evidence type="ECO:0000256" key="1">
    <source>
        <dbReference type="ARBA" id="ARBA00004651"/>
    </source>
</evidence>
<dbReference type="Gene3D" id="1.20.1560.10">
    <property type="entry name" value="ABC transporter type 1, transmembrane domain"/>
    <property type="match status" value="1"/>
</dbReference>
<keyword evidence="8" id="KW-0547">Nucleotide-binding</keyword>
<dbReference type="RefSeq" id="WP_188457254.1">
    <property type="nucleotide sequence ID" value="NZ_BMGM01000001.1"/>
</dbReference>
<evidence type="ECO:0000259" key="7">
    <source>
        <dbReference type="PROSITE" id="PS50929"/>
    </source>
</evidence>
<dbReference type="PROSITE" id="PS50929">
    <property type="entry name" value="ABC_TM1F"/>
    <property type="match status" value="1"/>
</dbReference>
<dbReference type="InterPro" id="IPR036640">
    <property type="entry name" value="ABC1_TM_sf"/>
</dbReference>
<sequence>MSSTKNNNNPTPLNRLFKLLKFELRTIYLILGYAAFAGVVSLSLPLGIQAIINFIQAGEFRITMIVLISLVLASVIFAGLLNYMQMRVAEDLQQRLFTKSSFEFIYRFPRIIYTAFGSNYPPELANRFFDTMTIQKGVPKMLIDFSTAGVQILFGLILLSFYHPFFILFGVFLVALMYVVFNFSAPEGVRTSLIQSKYKYETAHWIEEVARNTDSFKVSGSSKLASSKHDDIVIKYLNARENHFKILRLQFFKMIGFKVLVIGALLIIGGLLVVNQQMNIGQFVGAEVIVILMVNSVEKLILGLENVYDVLTGLEKIGNVNDLKLERFDGTTPFDPGTDLTIELTNLGLKYKGAKKKSLEGLNLTIQPKERIFIDGTSGSGKTTLLKVVSGLILPTEGDFFINDITFNNIQIDHYRSFVGHSLIGNFPFEGSIRDNITFNNPDVKKADLDWAIEKLNLGPFIKSQSLGIDTNIATQGRNIPYTVAKKIMLARAIVTKPKLLVLKDPLVEFQDGEIDEIMDFLFEPTNPWAIIVVSRNSKWISKCDRKIYLDKGKIVES</sequence>
<dbReference type="Proteomes" id="UP000599179">
    <property type="component" value="Unassembled WGS sequence"/>
</dbReference>
<organism evidence="8 9">
    <name type="scientific">Psychroflexus planctonicus</name>
    <dbReference type="NCBI Taxonomy" id="1526575"/>
    <lineage>
        <taxon>Bacteria</taxon>
        <taxon>Pseudomonadati</taxon>
        <taxon>Bacteroidota</taxon>
        <taxon>Flavobacteriia</taxon>
        <taxon>Flavobacteriales</taxon>
        <taxon>Flavobacteriaceae</taxon>
        <taxon>Psychroflexus</taxon>
    </lineage>
</organism>
<feature type="transmembrane region" description="Helical" evidence="5">
    <location>
        <begin position="165"/>
        <end position="185"/>
    </location>
</feature>
<comment type="caution">
    <text evidence="8">The sequence shown here is derived from an EMBL/GenBank/DDBJ whole genome shotgun (WGS) entry which is preliminary data.</text>
</comment>
<dbReference type="PANTHER" id="PTHR43394">
    <property type="entry name" value="ATP-DEPENDENT PERMEASE MDL1, MITOCHONDRIAL"/>
    <property type="match status" value="1"/>
</dbReference>
<dbReference type="SUPFAM" id="SSF52540">
    <property type="entry name" value="P-loop containing nucleoside triphosphate hydrolases"/>
    <property type="match status" value="1"/>
</dbReference>
<dbReference type="GO" id="GO:0005524">
    <property type="term" value="F:ATP binding"/>
    <property type="evidence" value="ECO:0007669"/>
    <property type="project" value="UniProtKB-KW"/>
</dbReference>
<evidence type="ECO:0000256" key="4">
    <source>
        <dbReference type="ARBA" id="ARBA00023136"/>
    </source>
</evidence>
<evidence type="ECO:0000256" key="3">
    <source>
        <dbReference type="ARBA" id="ARBA00022989"/>
    </source>
</evidence>
<keyword evidence="2 5" id="KW-0812">Transmembrane</keyword>
<feature type="transmembrane region" description="Helical" evidence="5">
    <location>
        <begin position="64"/>
        <end position="84"/>
    </location>
</feature>
<gene>
    <name evidence="8" type="ORF">GCM10010832_02450</name>
</gene>
<evidence type="ECO:0000256" key="5">
    <source>
        <dbReference type="SAM" id="Phobius"/>
    </source>
</evidence>
<dbReference type="Gene3D" id="3.40.50.300">
    <property type="entry name" value="P-loop containing nucleotide triphosphate hydrolases"/>
    <property type="match status" value="1"/>
</dbReference>
<dbReference type="Pfam" id="PF00664">
    <property type="entry name" value="ABC_membrane"/>
    <property type="match status" value="1"/>
</dbReference>
<proteinExistence type="predicted"/>
<feature type="transmembrane region" description="Helical" evidence="5">
    <location>
        <begin position="255"/>
        <end position="274"/>
    </location>
</feature>
<dbReference type="InterPro" id="IPR003439">
    <property type="entry name" value="ABC_transporter-like_ATP-bd"/>
</dbReference>
<keyword evidence="8" id="KW-0067">ATP-binding</keyword>
<dbReference type="EMBL" id="BMGM01000001">
    <property type="protein sequence ID" value="GGE25226.1"/>
    <property type="molecule type" value="Genomic_DNA"/>
</dbReference>
<feature type="transmembrane region" description="Helical" evidence="5">
    <location>
        <begin position="27"/>
        <end position="52"/>
    </location>
</feature>
<feature type="transmembrane region" description="Helical" evidence="5">
    <location>
        <begin position="141"/>
        <end position="159"/>
    </location>
</feature>